<protein>
    <submittedName>
        <fullName evidence="5">Helix-turn-helix domain-containing protein</fullName>
    </submittedName>
</protein>
<dbReference type="PANTHER" id="PTHR46796:SF6">
    <property type="entry name" value="ARAC SUBFAMILY"/>
    <property type="match status" value="1"/>
</dbReference>
<keyword evidence="6" id="KW-1185">Reference proteome</keyword>
<keyword evidence="2" id="KW-0238">DNA-binding</keyword>
<dbReference type="PROSITE" id="PS01124">
    <property type="entry name" value="HTH_ARAC_FAMILY_2"/>
    <property type="match status" value="1"/>
</dbReference>
<dbReference type="Gene3D" id="1.10.10.60">
    <property type="entry name" value="Homeodomain-like"/>
    <property type="match status" value="1"/>
</dbReference>
<dbReference type="EMBL" id="CP116810">
    <property type="protein sequence ID" value="WCL91781.1"/>
    <property type="molecule type" value="Genomic_DNA"/>
</dbReference>
<dbReference type="InterPro" id="IPR018060">
    <property type="entry name" value="HTH_AraC"/>
</dbReference>
<dbReference type="GO" id="GO:0003700">
    <property type="term" value="F:DNA-binding transcription factor activity"/>
    <property type="evidence" value="ECO:0007669"/>
    <property type="project" value="InterPro"/>
</dbReference>
<dbReference type="InterPro" id="IPR020449">
    <property type="entry name" value="Tscrpt_reg_AraC-type_HTH"/>
</dbReference>
<dbReference type="RefSeq" id="WP_012495221.1">
    <property type="nucleotide sequence ID" value="NZ_CP116810.1"/>
</dbReference>
<dbReference type="InterPro" id="IPR050204">
    <property type="entry name" value="AraC_XylS_family_regulators"/>
</dbReference>
<name>A0AAF0BNX8_RHOPA</name>
<dbReference type="SMART" id="SM00342">
    <property type="entry name" value="HTH_ARAC"/>
    <property type="match status" value="1"/>
</dbReference>
<dbReference type="GO" id="GO:0043565">
    <property type="term" value="F:sequence-specific DNA binding"/>
    <property type="evidence" value="ECO:0007669"/>
    <property type="project" value="InterPro"/>
</dbReference>
<evidence type="ECO:0000256" key="2">
    <source>
        <dbReference type="ARBA" id="ARBA00023125"/>
    </source>
</evidence>
<gene>
    <name evidence="5" type="ORF">TX73_008435</name>
</gene>
<evidence type="ECO:0000259" key="4">
    <source>
        <dbReference type="PROSITE" id="PS01124"/>
    </source>
</evidence>
<reference evidence="5 6" key="1">
    <citation type="journal article" date="2004" name="Nat. Biotechnol.">
        <title>Complete genome sequence of the metabolically versatile photosynthetic bacterium Rhodopseudomonas palustris.</title>
        <authorList>
            <person name="Larimer F.W."/>
            <person name="Chain P."/>
            <person name="Hauser L."/>
            <person name="Lamerdin J."/>
            <person name="Malfatti S."/>
            <person name="Do L."/>
            <person name="Land M.L."/>
            <person name="Pelletier D.A."/>
            <person name="Beatty J.T."/>
            <person name="Lang A.S."/>
            <person name="Tabita F.R."/>
            <person name="Gibson J.L."/>
            <person name="Hanson T.E."/>
            <person name="Bobst C."/>
            <person name="Torres J.L."/>
            <person name="Peres C."/>
            <person name="Harrison F.H."/>
            <person name="Gibson J."/>
            <person name="Harwood C.S."/>
        </authorList>
    </citation>
    <scope>NUCLEOTIDE SEQUENCE [LARGE SCALE GENOMIC DNA]</scope>
    <source>
        <strain evidence="6">ATCC BAA-98 / CGA009</strain>
    </source>
</reference>
<dbReference type="PRINTS" id="PR00032">
    <property type="entry name" value="HTHARAC"/>
</dbReference>
<dbReference type="Proteomes" id="UP000001426">
    <property type="component" value="Chromosome"/>
</dbReference>
<dbReference type="SUPFAM" id="SSF46689">
    <property type="entry name" value="Homeodomain-like"/>
    <property type="match status" value="1"/>
</dbReference>
<keyword evidence="3" id="KW-0804">Transcription</keyword>
<proteinExistence type="predicted"/>
<feature type="domain" description="HTH araC/xylS-type" evidence="4">
    <location>
        <begin position="225"/>
        <end position="324"/>
    </location>
</feature>
<dbReference type="GeneID" id="66892674"/>
<evidence type="ECO:0000313" key="6">
    <source>
        <dbReference type="Proteomes" id="UP000001426"/>
    </source>
</evidence>
<dbReference type="PANTHER" id="PTHR46796">
    <property type="entry name" value="HTH-TYPE TRANSCRIPTIONAL ACTIVATOR RHAS-RELATED"/>
    <property type="match status" value="1"/>
</dbReference>
<sequence length="352" mass="39048">MNPPPPSSTLLQPVRFSTEQLPARDRFDAWREYLRPVADLAPAADGVGTSAIDLACWDLGSFAMCQERNSGTRFSRTLRRVKTVFADHWYLFLIKAGSNWVVSDGGWSSGQEIRGAPGQLSLYSLGEAFHGEMNPIEVLMLFIPRDAFARQAGRLDRLNNTIIDATRGRLLSDYMLALERQLPNLTHDEVPAIVRATEAMIAACLTPTPHSLEDARDGVILSLGERARKVVQARLYDPRLTPACLAKSIGVSRSALYRLFEPHGGAARYVRNTRLAAAHRALCDLTETRQIQQIAGSFGFTSSQEFSRAFRLRYGYSPSELRADISRSTLHLGRDPVIEGGRTLGEFLRTTA</sequence>
<dbReference type="InterPro" id="IPR009057">
    <property type="entry name" value="Homeodomain-like_sf"/>
</dbReference>
<dbReference type="KEGG" id="rpa:TX73_008435"/>
<organism evidence="5 6">
    <name type="scientific">Rhodopseudomonas palustris (strain ATCC BAA-98 / CGA009)</name>
    <dbReference type="NCBI Taxonomy" id="258594"/>
    <lineage>
        <taxon>Bacteria</taxon>
        <taxon>Pseudomonadati</taxon>
        <taxon>Pseudomonadota</taxon>
        <taxon>Alphaproteobacteria</taxon>
        <taxon>Hyphomicrobiales</taxon>
        <taxon>Nitrobacteraceae</taxon>
        <taxon>Rhodopseudomonas</taxon>
    </lineage>
</organism>
<dbReference type="AlphaFoldDB" id="A0AAF0BNX8"/>
<dbReference type="Pfam" id="PF12833">
    <property type="entry name" value="HTH_18"/>
    <property type="match status" value="1"/>
</dbReference>
<accession>A0AAF0BNX8</accession>
<evidence type="ECO:0000256" key="3">
    <source>
        <dbReference type="ARBA" id="ARBA00023163"/>
    </source>
</evidence>
<evidence type="ECO:0000256" key="1">
    <source>
        <dbReference type="ARBA" id="ARBA00023015"/>
    </source>
</evidence>
<evidence type="ECO:0000313" key="5">
    <source>
        <dbReference type="EMBL" id="WCL91781.1"/>
    </source>
</evidence>
<keyword evidence="1" id="KW-0805">Transcription regulation</keyword>